<evidence type="ECO:0000313" key="2">
    <source>
        <dbReference type="EMBL" id="AFB32169.1"/>
    </source>
</evidence>
<geneLocation type="plasmid" evidence="2 3">
    <name>pRMB</name>
</geneLocation>
<name>H6QLC6_RICMA</name>
<dbReference type="AlphaFoldDB" id="H6QLC6"/>
<dbReference type="HOGENOM" id="CLU_191533_0_0_5"/>
<dbReference type="KEGG" id="rmi:RMB_07475"/>
<reference evidence="3" key="1">
    <citation type="submission" date="2012-02" db="EMBL/GenBank/DDBJ databases">
        <title>Complete genome sequence of Rickettsia parkeri strain Portsmouth.</title>
        <authorList>
            <person name="Johnson S.L."/>
            <person name="Munk A.C."/>
            <person name="Han S."/>
            <person name="Bruce D.C."/>
            <person name="Dasch G.A."/>
        </authorList>
    </citation>
    <scope>NUCLEOTIDE SEQUENCE [LARGE SCALE GENOMIC DNA]</scope>
    <source>
        <strain evidence="3">AZT80 (RMB)</strain>
        <plasmid evidence="3">pRMB</plasmid>
    </source>
</reference>
<organism evidence="2 3">
    <name type="scientific">Rickettsia massiliae str. AZT80</name>
    <dbReference type="NCBI Taxonomy" id="1105112"/>
    <lineage>
        <taxon>Bacteria</taxon>
        <taxon>Pseudomonadati</taxon>
        <taxon>Pseudomonadota</taxon>
        <taxon>Alphaproteobacteria</taxon>
        <taxon>Rickettsiales</taxon>
        <taxon>Rickettsiaceae</taxon>
        <taxon>Rickettsieae</taxon>
        <taxon>Rickettsia</taxon>
        <taxon>spotted fever group</taxon>
    </lineage>
</organism>
<keyword evidence="2" id="KW-0614">Plasmid</keyword>
<protein>
    <submittedName>
        <fullName evidence="2">Uncharacterized protein</fullName>
    </submittedName>
</protein>
<evidence type="ECO:0000313" key="3">
    <source>
        <dbReference type="Proteomes" id="UP000007999"/>
    </source>
</evidence>
<sequence>MKKAKEANIELGPDDMRRLNKIKARFAHTTKEDKNAKAKIEYARGCGDRAYEANQQKHQDFTGSKTAAARKQRREDFRGIQKAPSS</sequence>
<evidence type="ECO:0000256" key="1">
    <source>
        <dbReference type="SAM" id="MobiDB-lite"/>
    </source>
</evidence>
<dbReference type="EMBL" id="CP003320">
    <property type="protein sequence ID" value="AFB32169.1"/>
    <property type="molecule type" value="Genomic_DNA"/>
</dbReference>
<feature type="region of interest" description="Disordered" evidence="1">
    <location>
        <begin position="53"/>
        <end position="86"/>
    </location>
</feature>
<accession>H6QLC6</accession>
<dbReference type="Proteomes" id="UP000007999">
    <property type="component" value="Plasmid pRMB"/>
</dbReference>
<gene>
    <name evidence="2" type="ORF">RMB_07475</name>
</gene>
<dbReference type="RefSeq" id="WP_014372995.1">
    <property type="nucleotide sequence ID" value="NC_016939.1"/>
</dbReference>
<proteinExistence type="predicted"/>